<name>A0ABN9SI87_9DINO</name>
<sequence length="156" mass="16328">MFCDVASLSQHRISGSAACCGCCRPCGLGLLNGPCPGVGWGGRRRNGEASKKASFFSEALLAFRRPSQKLPGSPEKAPALRAAPAFLEAHPLRATPLVVAAALRQSRRGTLVLFASGLSAGGVPSFGRYFQQAFWPSAKGLANLTSVLVAMPRLCL</sequence>
<organism evidence="1 2">
    <name type="scientific">Prorocentrum cordatum</name>
    <dbReference type="NCBI Taxonomy" id="2364126"/>
    <lineage>
        <taxon>Eukaryota</taxon>
        <taxon>Sar</taxon>
        <taxon>Alveolata</taxon>
        <taxon>Dinophyceae</taxon>
        <taxon>Prorocentrales</taxon>
        <taxon>Prorocentraceae</taxon>
        <taxon>Prorocentrum</taxon>
    </lineage>
</organism>
<reference evidence="1" key="1">
    <citation type="submission" date="2023-10" db="EMBL/GenBank/DDBJ databases">
        <authorList>
            <person name="Chen Y."/>
            <person name="Shah S."/>
            <person name="Dougan E. K."/>
            <person name="Thang M."/>
            <person name="Chan C."/>
        </authorList>
    </citation>
    <scope>NUCLEOTIDE SEQUENCE [LARGE SCALE GENOMIC DNA]</scope>
</reference>
<accession>A0ABN9SI87</accession>
<comment type="caution">
    <text evidence="1">The sequence shown here is derived from an EMBL/GenBank/DDBJ whole genome shotgun (WGS) entry which is preliminary data.</text>
</comment>
<dbReference type="Proteomes" id="UP001189429">
    <property type="component" value="Unassembled WGS sequence"/>
</dbReference>
<protein>
    <submittedName>
        <fullName evidence="1">Uncharacterized protein</fullName>
    </submittedName>
</protein>
<keyword evidence="2" id="KW-1185">Reference proteome</keyword>
<evidence type="ECO:0000313" key="2">
    <source>
        <dbReference type="Proteomes" id="UP001189429"/>
    </source>
</evidence>
<proteinExistence type="predicted"/>
<gene>
    <name evidence="1" type="ORF">PCOR1329_LOCUS29720</name>
</gene>
<evidence type="ECO:0000313" key="1">
    <source>
        <dbReference type="EMBL" id="CAK0831394.1"/>
    </source>
</evidence>
<dbReference type="EMBL" id="CAUYUJ010011226">
    <property type="protein sequence ID" value="CAK0831394.1"/>
    <property type="molecule type" value="Genomic_DNA"/>
</dbReference>